<evidence type="ECO:0000256" key="6">
    <source>
        <dbReference type="ARBA" id="ARBA00022833"/>
    </source>
</evidence>
<protein>
    <submittedName>
        <fullName evidence="12">Uncharacterized protein</fullName>
    </submittedName>
</protein>
<sequence>MFRRGLCKAPVTFHDVAACFSVQEWNLLHEWQQELYNNVMKEIHQALTAMGPLIAASVFSLTAKGKEELCSLDHVECERRQNTYQSPGLSSTFVDSCSKREAKSTECLMDNQTRESSTDIEQVVVTSVVSLPVKQEDDVGPLEHQQPKGTESFILPTGEPVSASVFSVNLKTTDFQEEIANRGRIKDNASINRIREEEHFGKCTEQNQPQKDLLQINKTVKVFQRSKKEIKGRIQVFSRISQNLEKEKITQSDLHISNPSHSISNQSYITVGVKDRFSNCDTSQRYLNNLPNQPDMEQKRTRYYCNQCPKSFSAKKSVIRHQRTHTGEKPFQCTECEKSFIQNGDLIRHQRSHSGERPYQCTECGKWFSLKGNLRNHQKMHNINSERKPKIARFS</sequence>
<accession>A0AAV7RST7</accession>
<dbReference type="InterPro" id="IPR013087">
    <property type="entry name" value="Znf_C2H2_type"/>
</dbReference>
<dbReference type="GO" id="GO:0000977">
    <property type="term" value="F:RNA polymerase II transcription regulatory region sequence-specific DNA binding"/>
    <property type="evidence" value="ECO:0007669"/>
    <property type="project" value="TreeGrafter"/>
</dbReference>
<gene>
    <name evidence="12" type="ORF">NDU88_007318</name>
</gene>
<feature type="domain" description="C2H2-type" evidence="10">
    <location>
        <begin position="331"/>
        <end position="358"/>
    </location>
</feature>
<dbReference type="Pfam" id="PF00096">
    <property type="entry name" value="zf-C2H2"/>
    <property type="match status" value="2"/>
</dbReference>
<dbReference type="GO" id="GO:0000981">
    <property type="term" value="F:DNA-binding transcription factor activity, RNA polymerase II-specific"/>
    <property type="evidence" value="ECO:0007669"/>
    <property type="project" value="TreeGrafter"/>
</dbReference>
<evidence type="ECO:0000256" key="3">
    <source>
        <dbReference type="ARBA" id="ARBA00022723"/>
    </source>
</evidence>
<dbReference type="InterPro" id="IPR036236">
    <property type="entry name" value="Znf_C2H2_sf"/>
</dbReference>
<organism evidence="12 13">
    <name type="scientific">Pleurodeles waltl</name>
    <name type="common">Iberian ribbed newt</name>
    <dbReference type="NCBI Taxonomy" id="8319"/>
    <lineage>
        <taxon>Eukaryota</taxon>
        <taxon>Metazoa</taxon>
        <taxon>Chordata</taxon>
        <taxon>Craniata</taxon>
        <taxon>Vertebrata</taxon>
        <taxon>Euteleostomi</taxon>
        <taxon>Amphibia</taxon>
        <taxon>Batrachia</taxon>
        <taxon>Caudata</taxon>
        <taxon>Salamandroidea</taxon>
        <taxon>Salamandridae</taxon>
        <taxon>Pleurodelinae</taxon>
        <taxon>Pleurodeles</taxon>
    </lineage>
</organism>
<name>A0AAV7RST7_PLEWA</name>
<feature type="domain" description="C2H2-type" evidence="10">
    <location>
        <begin position="359"/>
        <end position="389"/>
    </location>
</feature>
<dbReference type="PROSITE" id="PS50805">
    <property type="entry name" value="KRAB"/>
    <property type="match status" value="1"/>
</dbReference>
<dbReference type="Gene3D" id="6.10.140.140">
    <property type="match status" value="1"/>
</dbReference>
<evidence type="ECO:0000259" key="10">
    <source>
        <dbReference type="PROSITE" id="PS50157"/>
    </source>
</evidence>
<keyword evidence="4" id="KW-0677">Repeat</keyword>
<comment type="subcellular location">
    <subcellularLocation>
        <location evidence="2">Nucleus</location>
    </subcellularLocation>
</comment>
<evidence type="ECO:0000259" key="11">
    <source>
        <dbReference type="PROSITE" id="PS50805"/>
    </source>
</evidence>
<dbReference type="SMART" id="SM00349">
    <property type="entry name" value="KRAB"/>
    <property type="match status" value="1"/>
</dbReference>
<evidence type="ECO:0000256" key="5">
    <source>
        <dbReference type="ARBA" id="ARBA00022771"/>
    </source>
</evidence>
<dbReference type="FunFam" id="3.30.160.60:FF:002343">
    <property type="entry name" value="Zinc finger protein 33A"/>
    <property type="match status" value="1"/>
</dbReference>
<evidence type="ECO:0000256" key="4">
    <source>
        <dbReference type="ARBA" id="ARBA00022737"/>
    </source>
</evidence>
<comment type="caution">
    <text evidence="12">The sequence shown here is derived from an EMBL/GenBank/DDBJ whole genome shotgun (WGS) entry which is preliminary data.</text>
</comment>
<dbReference type="FunFam" id="3.30.160.60:FF:000478">
    <property type="entry name" value="Zinc finger protein 133"/>
    <property type="match status" value="1"/>
</dbReference>
<dbReference type="CDD" id="cd07765">
    <property type="entry name" value="KRAB_A-box"/>
    <property type="match status" value="1"/>
</dbReference>
<dbReference type="Pfam" id="PF01352">
    <property type="entry name" value="KRAB"/>
    <property type="match status" value="1"/>
</dbReference>
<keyword evidence="13" id="KW-1185">Reference proteome</keyword>
<keyword evidence="5 9" id="KW-0863">Zinc-finger</keyword>
<dbReference type="Proteomes" id="UP001066276">
    <property type="component" value="Chromosome 5"/>
</dbReference>
<dbReference type="GO" id="GO:0005634">
    <property type="term" value="C:nucleus"/>
    <property type="evidence" value="ECO:0007669"/>
    <property type="project" value="UniProtKB-SubCell"/>
</dbReference>
<dbReference type="SMART" id="SM00355">
    <property type="entry name" value="ZnF_C2H2"/>
    <property type="match status" value="3"/>
</dbReference>
<dbReference type="PANTHER" id="PTHR24381">
    <property type="entry name" value="ZINC FINGER PROTEIN"/>
    <property type="match status" value="1"/>
</dbReference>
<dbReference type="FunFam" id="3.30.160.60:FF:000848">
    <property type="entry name" value="Zinc finger protein 35"/>
    <property type="match status" value="1"/>
</dbReference>
<dbReference type="Gene3D" id="3.30.160.60">
    <property type="entry name" value="Classic Zinc Finger"/>
    <property type="match status" value="3"/>
</dbReference>
<dbReference type="SUPFAM" id="SSF109640">
    <property type="entry name" value="KRAB domain (Kruppel-associated box)"/>
    <property type="match status" value="1"/>
</dbReference>
<dbReference type="SUPFAM" id="SSF57667">
    <property type="entry name" value="beta-beta-alpha zinc fingers"/>
    <property type="match status" value="2"/>
</dbReference>
<evidence type="ECO:0000256" key="1">
    <source>
        <dbReference type="ARBA" id="ARBA00003767"/>
    </source>
</evidence>
<evidence type="ECO:0000313" key="13">
    <source>
        <dbReference type="Proteomes" id="UP001066276"/>
    </source>
</evidence>
<evidence type="ECO:0000256" key="7">
    <source>
        <dbReference type="ARBA" id="ARBA00023125"/>
    </source>
</evidence>
<keyword evidence="3" id="KW-0479">Metal-binding</keyword>
<reference evidence="12" key="1">
    <citation type="journal article" date="2022" name="bioRxiv">
        <title>Sequencing and chromosome-scale assembly of the giantPleurodeles waltlgenome.</title>
        <authorList>
            <person name="Brown T."/>
            <person name="Elewa A."/>
            <person name="Iarovenko S."/>
            <person name="Subramanian E."/>
            <person name="Araus A.J."/>
            <person name="Petzold A."/>
            <person name="Susuki M."/>
            <person name="Suzuki K.-i.T."/>
            <person name="Hayashi T."/>
            <person name="Toyoda A."/>
            <person name="Oliveira C."/>
            <person name="Osipova E."/>
            <person name="Leigh N.D."/>
            <person name="Simon A."/>
            <person name="Yun M.H."/>
        </authorList>
    </citation>
    <scope>NUCLEOTIDE SEQUENCE</scope>
    <source>
        <strain evidence="12">20211129_DDA</strain>
        <tissue evidence="12">Liver</tissue>
    </source>
</reference>
<evidence type="ECO:0000256" key="8">
    <source>
        <dbReference type="ARBA" id="ARBA00023242"/>
    </source>
</evidence>
<keyword evidence="6" id="KW-0862">Zinc</keyword>
<dbReference type="PROSITE" id="PS50157">
    <property type="entry name" value="ZINC_FINGER_C2H2_2"/>
    <property type="match status" value="3"/>
</dbReference>
<feature type="domain" description="KRAB" evidence="11">
    <location>
        <begin position="11"/>
        <end position="82"/>
    </location>
</feature>
<dbReference type="InterPro" id="IPR001909">
    <property type="entry name" value="KRAB"/>
</dbReference>
<keyword evidence="7" id="KW-0238">DNA-binding</keyword>
<dbReference type="GO" id="GO:0008270">
    <property type="term" value="F:zinc ion binding"/>
    <property type="evidence" value="ECO:0007669"/>
    <property type="project" value="UniProtKB-KW"/>
</dbReference>
<evidence type="ECO:0000256" key="9">
    <source>
        <dbReference type="PROSITE-ProRule" id="PRU00042"/>
    </source>
</evidence>
<dbReference type="InterPro" id="IPR036051">
    <property type="entry name" value="KRAB_dom_sf"/>
</dbReference>
<dbReference type="Pfam" id="PF13894">
    <property type="entry name" value="zf-C2H2_4"/>
    <property type="match status" value="1"/>
</dbReference>
<feature type="domain" description="C2H2-type" evidence="10">
    <location>
        <begin position="303"/>
        <end position="330"/>
    </location>
</feature>
<evidence type="ECO:0000313" key="12">
    <source>
        <dbReference type="EMBL" id="KAJ1154570.1"/>
    </source>
</evidence>
<dbReference type="PANTHER" id="PTHR24381:SF390">
    <property type="entry name" value="ZINC FINGER PROTEIN 37 HOMOLOG"/>
    <property type="match status" value="1"/>
</dbReference>
<comment type="function">
    <text evidence="1">May be involved in transcriptional regulation.</text>
</comment>
<dbReference type="PROSITE" id="PS00028">
    <property type="entry name" value="ZINC_FINGER_C2H2_1"/>
    <property type="match status" value="3"/>
</dbReference>
<dbReference type="AlphaFoldDB" id="A0AAV7RST7"/>
<dbReference type="EMBL" id="JANPWB010000009">
    <property type="protein sequence ID" value="KAJ1154570.1"/>
    <property type="molecule type" value="Genomic_DNA"/>
</dbReference>
<evidence type="ECO:0000256" key="2">
    <source>
        <dbReference type="ARBA" id="ARBA00004123"/>
    </source>
</evidence>
<proteinExistence type="predicted"/>
<keyword evidence="8" id="KW-0539">Nucleus</keyword>